<dbReference type="PROSITE" id="PS00330">
    <property type="entry name" value="HEMOLYSIN_CALCIUM"/>
    <property type="match status" value="1"/>
</dbReference>
<dbReference type="InterPro" id="IPR009003">
    <property type="entry name" value="Peptidase_S1_PA"/>
</dbReference>
<protein>
    <recommendedName>
        <fullName evidence="3">Serine protease</fullName>
    </recommendedName>
</protein>
<dbReference type="InterPro" id="IPR001343">
    <property type="entry name" value="Hemolysn_Ca-bd"/>
</dbReference>
<dbReference type="GO" id="GO:0005509">
    <property type="term" value="F:calcium ion binding"/>
    <property type="evidence" value="ECO:0007669"/>
    <property type="project" value="InterPro"/>
</dbReference>
<evidence type="ECO:0000313" key="2">
    <source>
        <dbReference type="Proteomes" id="UP000521868"/>
    </source>
</evidence>
<dbReference type="Proteomes" id="UP000521868">
    <property type="component" value="Unassembled WGS sequence"/>
</dbReference>
<gene>
    <name evidence="1" type="ORF">RAMLITH_12350</name>
</gene>
<dbReference type="RefSeq" id="WP_168107713.1">
    <property type="nucleotide sequence ID" value="NZ_VTOX01000003.1"/>
</dbReference>
<dbReference type="SUPFAM" id="SSF51120">
    <property type="entry name" value="beta-Roll"/>
    <property type="match status" value="1"/>
</dbReference>
<dbReference type="Gene3D" id="2.150.10.10">
    <property type="entry name" value="Serralysin-like metalloprotease, C-terminal"/>
    <property type="match status" value="1"/>
</dbReference>
<accession>A0A7X6DG92</accession>
<dbReference type="SUPFAM" id="SSF50494">
    <property type="entry name" value="Trypsin-like serine proteases"/>
    <property type="match status" value="1"/>
</dbReference>
<proteinExistence type="predicted"/>
<sequence length="452" mass="47620">MESNMREVTNRMEFPWRTVVMMETQFPSGALFRGSGAIVGINDVLTAAHIIYNVREGGYATSIRVFPGADPQPADFPYGEWSDWGLVDARDIAFDPDGDGFWSFMAAENDIALVGFRSRIGEATGWMGTWPWSGDLTGTAVGYPLSATGMMAEDVRAEAAFYSDVFIIPTALGAGASGGPLATVVSGETYVVGVLSAASVNSGDSAYAQLSGDGTWDWFIKAAERNDALLLPPTQSFYGFATNDRLVGTSQDDQLWGYAGADVLTGGAGSDLVVGGDGTDIAVFGGRQSDYAVESAGTNILEVRHYTSGATDSLYNVERLVFQDRGLALDLDGDAGEAAKVLGAVFGPAALNNLSLVGTALQYADRLSELELMDLALTARLGSARSNSSVVSLLFTNVMGYAPYTSEVASYVGLLLVGTYTQAGLGVLAAESGFNALRIDLAGLHEFGLLYI</sequence>
<evidence type="ECO:0008006" key="3">
    <source>
        <dbReference type="Google" id="ProtNLM"/>
    </source>
</evidence>
<dbReference type="InterPro" id="IPR018511">
    <property type="entry name" value="Hemolysin-typ_Ca-bd_CS"/>
</dbReference>
<dbReference type="AlphaFoldDB" id="A0A7X6DG92"/>
<dbReference type="Pfam" id="PF00353">
    <property type="entry name" value="HemolysinCabind"/>
    <property type="match status" value="1"/>
</dbReference>
<comment type="caution">
    <text evidence="1">The sequence shown here is derived from an EMBL/GenBank/DDBJ whole genome shotgun (WGS) entry which is preliminary data.</text>
</comment>
<dbReference type="InterPro" id="IPR011049">
    <property type="entry name" value="Serralysin-like_metalloprot_C"/>
</dbReference>
<organism evidence="1 2">
    <name type="scientific">Ramlibacter lithotrophicus</name>
    <dbReference type="NCBI Taxonomy" id="2606681"/>
    <lineage>
        <taxon>Bacteria</taxon>
        <taxon>Pseudomonadati</taxon>
        <taxon>Pseudomonadota</taxon>
        <taxon>Betaproteobacteria</taxon>
        <taxon>Burkholderiales</taxon>
        <taxon>Comamonadaceae</taxon>
        <taxon>Ramlibacter</taxon>
    </lineage>
</organism>
<keyword evidence="2" id="KW-1185">Reference proteome</keyword>
<dbReference type="Gene3D" id="2.40.10.10">
    <property type="entry name" value="Trypsin-like serine proteases"/>
    <property type="match status" value="2"/>
</dbReference>
<dbReference type="InterPro" id="IPR043504">
    <property type="entry name" value="Peptidase_S1_PA_chymotrypsin"/>
</dbReference>
<evidence type="ECO:0000313" key="1">
    <source>
        <dbReference type="EMBL" id="NKE66617.1"/>
    </source>
</evidence>
<reference evidence="1 2" key="1">
    <citation type="journal article" date="2020" name="Nature">
        <title>Bacterial chemolithoautotrophy via manganese oxidation.</title>
        <authorList>
            <person name="Yu H."/>
            <person name="Leadbetter J.R."/>
        </authorList>
    </citation>
    <scope>NUCLEOTIDE SEQUENCE [LARGE SCALE GENOMIC DNA]</scope>
    <source>
        <strain evidence="1 2">RBP-1</strain>
    </source>
</reference>
<dbReference type="EMBL" id="VTOX01000003">
    <property type="protein sequence ID" value="NKE66617.1"/>
    <property type="molecule type" value="Genomic_DNA"/>
</dbReference>
<name>A0A7X6DG92_9BURK</name>